<keyword evidence="1" id="KW-0808">Transferase</keyword>
<protein>
    <submittedName>
        <fullName evidence="1">Nucleoside-2-deoxyribosyltransferase</fullName>
    </submittedName>
</protein>
<dbReference type="RefSeq" id="YP_009214638.1">
    <property type="nucleotide sequence ID" value="NC_028962.1"/>
</dbReference>
<dbReference type="GeneID" id="26641055"/>
<dbReference type="GO" id="GO:0016740">
    <property type="term" value="F:transferase activity"/>
    <property type="evidence" value="ECO:0007669"/>
    <property type="project" value="UniProtKB-KW"/>
</dbReference>
<reference evidence="1 2" key="1">
    <citation type="journal article" date="2015" name="Appl. Environ. Microbiol.">
        <title>Two Phages, phiIPLA-RODI and phiIPLA-C1C, Lyse Mono- and Dual-Species Staphylococcal Biofilms.</title>
        <authorList>
            <person name="Gutierrez D."/>
            <person name="Vandenheuvel D."/>
            <person name="Martinez B."/>
            <person name="Rodriguez A."/>
            <person name="Lavigne R."/>
            <person name="Garcia P."/>
        </authorList>
    </citation>
    <scope>NUCLEOTIDE SEQUENCE [LARGE SCALE GENOMIC DNA]</scope>
</reference>
<dbReference type="OrthoDB" id="9690at10239"/>
<dbReference type="SUPFAM" id="SSF52309">
    <property type="entry name" value="N-(deoxy)ribosyltransferase-like"/>
    <property type="match status" value="1"/>
</dbReference>
<organism evidence="1 2">
    <name type="scientific">Staphylococcus phage vB_SepM_ phiIPLA-C1C</name>
    <dbReference type="NCBI Taxonomy" id="1572704"/>
    <lineage>
        <taxon>Viruses</taxon>
        <taxon>Duplodnaviria</taxon>
        <taxon>Heunggongvirae</taxon>
        <taxon>Uroviricota</taxon>
        <taxon>Caudoviricetes</taxon>
        <taxon>Herelleviridae</taxon>
        <taxon>Twortvirinae</taxon>
        <taxon>Sepunavirus</taxon>
        <taxon>Sepunavirus IPLAC1C</taxon>
    </lineage>
</organism>
<dbReference type="EMBL" id="KP027447">
    <property type="protein sequence ID" value="AJA42358.1"/>
    <property type="molecule type" value="Genomic_DNA"/>
</dbReference>
<evidence type="ECO:0000313" key="1">
    <source>
        <dbReference type="EMBL" id="AJA42358.1"/>
    </source>
</evidence>
<dbReference type="KEGG" id="vg:26641055"/>
<accession>A0A0D3MVT4</accession>
<dbReference type="Proteomes" id="UP000032689">
    <property type="component" value="Segment"/>
</dbReference>
<keyword evidence="2" id="KW-1185">Reference proteome</keyword>
<evidence type="ECO:0000313" key="2">
    <source>
        <dbReference type="Proteomes" id="UP000032689"/>
    </source>
</evidence>
<name>A0A0D3MVT4_9CAUD</name>
<dbReference type="Gene3D" id="3.40.50.450">
    <property type="match status" value="1"/>
</dbReference>
<sequence>MVNEIKDKKVYLGGDLLSTPMVEYRSKQRDELDGIIGIEAYSPSDDKSINDKSNAVQEGLAERILNNDYNAMLECDIFTFDVLNHATGTISELSILLGMKRQAQITIDRLKEILDINYSDVEGNITEVAETLLDEIKEQQKIIDKPVLIYSSDIREGNRHTYDDPYRTEVSFNQFLYGVILELTNGKGFMSWEEVKEELEYLGGN</sequence>
<proteinExistence type="predicted"/>